<evidence type="ECO:0000313" key="2">
    <source>
        <dbReference type="EMBL" id="KNC70648.1"/>
    </source>
</evidence>
<dbReference type="OrthoDB" id="1702701at2759"/>
<proteinExistence type="predicted"/>
<dbReference type="EMBL" id="KQ250563">
    <property type="protein sequence ID" value="KNC70648.1"/>
    <property type="molecule type" value="Genomic_DNA"/>
</dbReference>
<reference evidence="2 3" key="1">
    <citation type="submission" date="2011-02" db="EMBL/GenBank/DDBJ databases">
        <title>The Genome Sequence of Sphaeroforma arctica JP610.</title>
        <authorList>
            <consortium name="The Broad Institute Genome Sequencing Platform"/>
            <person name="Russ C."/>
            <person name="Cuomo C."/>
            <person name="Young S.K."/>
            <person name="Zeng Q."/>
            <person name="Gargeya S."/>
            <person name="Alvarado L."/>
            <person name="Berlin A."/>
            <person name="Chapman S.B."/>
            <person name="Chen Z."/>
            <person name="Freedman E."/>
            <person name="Gellesch M."/>
            <person name="Goldberg J."/>
            <person name="Griggs A."/>
            <person name="Gujja S."/>
            <person name="Heilman E."/>
            <person name="Heiman D."/>
            <person name="Howarth C."/>
            <person name="Mehta T."/>
            <person name="Neiman D."/>
            <person name="Pearson M."/>
            <person name="Roberts A."/>
            <person name="Saif S."/>
            <person name="Shea T."/>
            <person name="Shenoy N."/>
            <person name="Sisk P."/>
            <person name="Stolte C."/>
            <person name="Sykes S."/>
            <person name="White J."/>
            <person name="Yandava C."/>
            <person name="Burger G."/>
            <person name="Gray M.W."/>
            <person name="Holland P.W.H."/>
            <person name="King N."/>
            <person name="Lang F.B.F."/>
            <person name="Roger A.J."/>
            <person name="Ruiz-Trillo I."/>
            <person name="Haas B."/>
            <person name="Nusbaum C."/>
            <person name="Birren B."/>
        </authorList>
    </citation>
    <scope>NUCLEOTIDE SEQUENCE [LARGE SCALE GENOMIC DNA]</scope>
    <source>
        <strain evidence="2 3">JP610</strain>
    </source>
</reference>
<protein>
    <recommendedName>
        <fullName evidence="1">PSP proline-rich domain-containing protein</fullName>
    </recommendedName>
</protein>
<dbReference type="GeneID" id="25917325"/>
<name>A0A0L0F396_9EUKA</name>
<sequence length="78" mass="8587">DKKPGDISDELREALGMVVDDESKAEMPVPWLVAMQRYGPPPSYPNLRIRGLNAPIPEGCSFGFHPGIHVSSMNRPTL</sequence>
<feature type="non-terminal residue" evidence="2">
    <location>
        <position position="1"/>
    </location>
</feature>
<dbReference type="PANTHER" id="PTHR12785:SF6">
    <property type="entry name" value="SPLICING FACTOR 3B SUBUNIT 2"/>
    <property type="match status" value="1"/>
</dbReference>
<dbReference type="Pfam" id="PF04046">
    <property type="entry name" value="PSP"/>
    <property type="match status" value="1"/>
</dbReference>
<dbReference type="SMART" id="SM00581">
    <property type="entry name" value="PSP"/>
    <property type="match status" value="1"/>
</dbReference>
<dbReference type="AlphaFoldDB" id="A0A0L0F396"/>
<dbReference type="eggNOG" id="KOG2330">
    <property type="taxonomic scope" value="Eukaryota"/>
</dbReference>
<dbReference type="InterPro" id="IPR052584">
    <property type="entry name" value="U2_snRNP_Complex_Component"/>
</dbReference>
<dbReference type="PANTHER" id="PTHR12785">
    <property type="entry name" value="SPLICING FACTOR 3B"/>
    <property type="match status" value="1"/>
</dbReference>
<evidence type="ECO:0000313" key="3">
    <source>
        <dbReference type="Proteomes" id="UP000054560"/>
    </source>
</evidence>
<evidence type="ECO:0000259" key="1">
    <source>
        <dbReference type="SMART" id="SM00581"/>
    </source>
</evidence>
<dbReference type="RefSeq" id="XP_014144550.1">
    <property type="nucleotide sequence ID" value="XM_014289075.1"/>
</dbReference>
<dbReference type="STRING" id="667725.A0A0L0F396"/>
<organism evidence="2 3">
    <name type="scientific">Sphaeroforma arctica JP610</name>
    <dbReference type="NCBI Taxonomy" id="667725"/>
    <lineage>
        <taxon>Eukaryota</taxon>
        <taxon>Ichthyosporea</taxon>
        <taxon>Ichthyophonida</taxon>
        <taxon>Sphaeroforma</taxon>
    </lineage>
</organism>
<dbReference type="GO" id="GO:0005689">
    <property type="term" value="C:U12-type spliceosomal complex"/>
    <property type="evidence" value="ECO:0007669"/>
    <property type="project" value="TreeGrafter"/>
</dbReference>
<feature type="domain" description="PSP proline-rich" evidence="1">
    <location>
        <begin position="1"/>
        <end position="58"/>
    </location>
</feature>
<dbReference type="Proteomes" id="UP000054560">
    <property type="component" value="Unassembled WGS sequence"/>
</dbReference>
<dbReference type="InterPro" id="IPR006568">
    <property type="entry name" value="PSP_pro-rich"/>
</dbReference>
<accession>A0A0L0F396</accession>
<gene>
    <name evidence="2" type="ORF">SARC_16821</name>
</gene>
<keyword evidence="3" id="KW-1185">Reference proteome</keyword>